<dbReference type="EMBL" id="LN721629">
    <property type="protein sequence ID" value="CEP09480.1"/>
    <property type="molecule type" value="Genomic_DNA"/>
</dbReference>
<feature type="compositionally biased region" description="Basic and acidic residues" evidence="1">
    <location>
        <begin position="364"/>
        <end position="389"/>
    </location>
</feature>
<feature type="compositionally biased region" description="Basic and acidic residues" evidence="1">
    <location>
        <begin position="660"/>
        <end position="676"/>
    </location>
</feature>
<dbReference type="SUPFAM" id="SSF47923">
    <property type="entry name" value="Ypt/Rab-GAP domain of gyp1p"/>
    <property type="match status" value="1"/>
</dbReference>
<proteinExistence type="predicted"/>
<dbReference type="STRING" id="35722.A0A0B7N1V2"/>
<dbReference type="OrthoDB" id="27140at2759"/>
<feature type="compositionally biased region" description="Low complexity" evidence="1">
    <location>
        <begin position="230"/>
        <end position="240"/>
    </location>
</feature>
<organism evidence="2 3">
    <name type="scientific">Parasitella parasitica</name>
    <dbReference type="NCBI Taxonomy" id="35722"/>
    <lineage>
        <taxon>Eukaryota</taxon>
        <taxon>Fungi</taxon>
        <taxon>Fungi incertae sedis</taxon>
        <taxon>Mucoromycota</taxon>
        <taxon>Mucoromycotina</taxon>
        <taxon>Mucoromycetes</taxon>
        <taxon>Mucorales</taxon>
        <taxon>Mucorineae</taxon>
        <taxon>Mucoraceae</taxon>
        <taxon>Parasitella</taxon>
    </lineage>
</organism>
<evidence type="ECO:0000313" key="3">
    <source>
        <dbReference type="Proteomes" id="UP000054107"/>
    </source>
</evidence>
<protein>
    <recommendedName>
        <fullName evidence="4">Rab-GAP TBC domain-containing protein</fullName>
    </recommendedName>
</protein>
<accession>A0A0B7N1V2</accession>
<feature type="region of interest" description="Disordered" evidence="1">
    <location>
        <begin position="224"/>
        <end position="249"/>
    </location>
</feature>
<dbReference type="Proteomes" id="UP000054107">
    <property type="component" value="Unassembled WGS sequence"/>
</dbReference>
<dbReference type="AlphaFoldDB" id="A0A0B7N1V2"/>
<feature type="region of interest" description="Disordered" evidence="1">
    <location>
        <begin position="522"/>
        <end position="549"/>
    </location>
</feature>
<evidence type="ECO:0000256" key="1">
    <source>
        <dbReference type="SAM" id="MobiDB-lite"/>
    </source>
</evidence>
<feature type="region of interest" description="Disordered" evidence="1">
    <location>
        <begin position="604"/>
        <end position="676"/>
    </location>
</feature>
<sequence length="676" mass="74406">MHELLAPFYWILATESLDASQVDQSHSDSATKSMLQVLDSAFVEHDAYILFDKLMTFGKSWYEFNDDAPNRKAAKSNTKPDILPNHIPKSIDSALLNPVVTTCHRIHHQYLRTVDPLLYRHLENFGIEPQLYGISNAKDRGICMPGHSVADEGSMLKDYAECLTLLMRPPQVSKPASLVEQAKDLQKDLSEDTALHILQQIDIRSGKDPRNSMLDGVPEAVSGATAYSGQQQQRQHAQQRTLNHRSSQGFESFSRITTNMMKNPQVRDLNRAIAGVMKNVNTFGENVLGKQQEGPRRSTMSSEFPAGIDRIANTHKFEQRVPPIPLPKNNDDFARLASINRSMGDMMAKCISLLENEIFPEPSIPEKKDEAVRRSSEDSHNVSKDKAAGEDEDVADYDSNSSSIVEEREKASEAPVKGPTQNEATIIMALAGLKHVRDVLLGKQAQFDASVIDVKLDGSTPDSTANGEEWKWDLVDHKEAASINSTPSSPPPPTVSAKRTSATIFVPPQTSSSLISADIDSPTFERESKPLPPPAAPAAGGGGDGGFQELKLPQVPITYIPVNPTPPKQQIKSRIEDLLSDPDLQLSSPKASANAKFQWMLNNEDSPADKQTSSASSLNSSGGLDLFKSEQKPLSLRKRSSFIMKKPVSGSSNENVIDPLDARNVDSRRSYEYDML</sequence>
<feature type="compositionally biased region" description="Low complexity" evidence="1">
    <location>
        <begin position="613"/>
        <end position="624"/>
    </location>
</feature>
<dbReference type="InterPro" id="IPR035969">
    <property type="entry name" value="Rab-GAP_TBC_sf"/>
</dbReference>
<feature type="region of interest" description="Disordered" evidence="1">
    <location>
        <begin position="362"/>
        <end position="419"/>
    </location>
</feature>
<name>A0A0B7N1V2_9FUNG</name>
<reference evidence="2 3" key="1">
    <citation type="submission" date="2014-09" db="EMBL/GenBank/DDBJ databases">
        <authorList>
            <person name="Ellenberger Sabrina"/>
        </authorList>
    </citation>
    <scope>NUCLEOTIDE SEQUENCE [LARGE SCALE GENOMIC DNA]</scope>
    <source>
        <strain evidence="2 3">CBS 412.66</strain>
    </source>
</reference>
<gene>
    <name evidence="2" type="primary">PARPA_02975.1 scaffold 6019</name>
</gene>
<evidence type="ECO:0008006" key="4">
    <source>
        <dbReference type="Google" id="ProtNLM"/>
    </source>
</evidence>
<evidence type="ECO:0000313" key="2">
    <source>
        <dbReference type="EMBL" id="CEP09480.1"/>
    </source>
</evidence>
<keyword evidence="3" id="KW-1185">Reference proteome</keyword>